<protein>
    <submittedName>
        <fullName evidence="1">Gp39</fullName>
    </submittedName>
</protein>
<keyword evidence="2" id="KW-1185">Reference proteome</keyword>
<dbReference type="Proteomes" id="UP000011235">
    <property type="component" value="Segment"/>
</dbReference>
<dbReference type="KEGG" id="vg:2821445"/>
<dbReference type="GeneID" id="2821445"/>
<name>Q546W6_9CAUD</name>
<proteinExistence type="predicted"/>
<reference evidence="1 2" key="1">
    <citation type="journal article" date="2006" name="J. Bacteriol.">
        <title>Divergence and mosaicism among virulent soil phages of the Burkholderia cepacia complex.</title>
        <authorList>
            <person name="Summer E.J."/>
            <person name="Gonzalez C.F."/>
            <person name="Bomer M."/>
            <person name="Carlile T."/>
            <person name="Embry A."/>
            <person name="Kucherka A.M."/>
            <person name="Lee J."/>
            <person name="Mebane L."/>
            <person name="Morrison W.C."/>
            <person name="Mark L."/>
            <person name="King M.D."/>
            <person name="LiPuma J.J."/>
            <person name="Vidaver A.K."/>
            <person name="Young R."/>
        </authorList>
    </citation>
    <scope>NUCLEOTIDE SEQUENCE</scope>
    <source>
        <strain evidence="2">Isolate -/United States/Beer/1978</strain>
    </source>
</reference>
<sequence length="98" mass="11876">MAIRQHVRCRECTRRRALPKVLTLYLRVPRCDCGARNWRPDKYMNQRDTGATRCDCGGYWFPHRRGCLYCHYRRDGTMRMFGDYDFADRNYDPELGWT</sequence>
<evidence type="ECO:0000313" key="1">
    <source>
        <dbReference type="EMBL" id="AAT37984.1"/>
    </source>
</evidence>
<dbReference type="RefSeq" id="YP_022742.1">
    <property type="nucleotide sequence ID" value="NC_004333.2"/>
</dbReference>
<evidence type="ECO:0000313" key="2">
    <source>
        <dbReference type="Proteomes" id="UP000011235"/>
    </source>
</evidence>
<dbReference type="EMBL" id="AF543311">
    <property type="protein sequence ID" value="AAT37984.1"/>
    <property type="molecule type" value="Genomic_DNA"/>
</dbReference>
<accession>Q546W6</accession>
<gene>
    <name evidence="1" type="primary">Bcep781-39</name>
</gene>
<organism evidence="1 2">
    <name type="scientific">Burkholderia phage Bcep781</name>
    <dbReference type="NCBI Taxonomy" id="2883946"/>
    <lineage>
        <taxon>Viruses</taxon>
        <taxon>Duplodnaviria</taxon>
        <taxon>Heunggongvirae</taxon>
        <taxon>Uroviricota</taxon>
        <taxon>Caudoviricetes</taxon>
        <taxon>Naesvirus</taxon>
        <taxon>Naesvirus bcep781</taxon>
    </lineage>
</organism>